<dbReference type="EMBL" id="JAWDGP010005279">
    <property type="protein sequence ID" value="KAK3758272.1"/>
    <property type="molecule type" value="Genomic_DNA"/>
</dbReference>
<name>A0AAE0YWD4_9GAST</name>
<keyword evidence="2" id="KW-1185">Reference proteome</keyword>
<reference evidence="1" key="1">
    <citation type="journal article" date="2023" name="G3 (Bethesda)">
        <title>A reference genome for the long-term kleptoplast-retaining sea slug Elysia crispata morphotype clarki.</title>
        <authorList>
            <person name="Eastman K.E."/>
            <person name="Pendleton A.L."/>
            <person name="Shaikh M.A."/>
            <person name="Suttiyut T."/>
            <person name="Ogas R."/>
            <person name="Tomko P."/>
            <person name="Gavelis G."/>
            <person name="Widhalm J.R."/>
            <person name="Wisecaver J.H."/>
        </authorList>
    </citation>
    <scope>NUCLEOTIDE SEQUENCE</scope>
    <source>
        <strain evidence="1">ECLA1</strain>
    </source>
</reference>
<protein>
    <submittedName>
        <fullName evidence="1">Uncharacterized protein</fullName>
    </submittedName>
</protein>
<evidence type="ECO:0000313" key="1">
    <source>
        <dbReference type="EMBL" id="KAK3758272.1"/>
    </source>
</evidence>
<proteinExistence type="predicted"/>
<gene>
    <name evidence="1" type="ORF">RRG08_023177</name>
</gene>
<organism evidence="1 2">
    <name type="scientific">Elysia crispata</name>
    <name type="common">lettuce slug</name>
    <dbReference type="NCBI Taxonomy" id="231223"/>
    <lineage>
        <taxon>Eukaryota</taxon>
        <taxon>Metazoa</taxon>
        <taxon>Spiralia</taxon>
        <taxon>Lophotrochozoa</taxon>
        <taxon>Mollusca</taxon>
        <taxon>Gastropoda</taxon>
        <taxon>Heterobranchia</taxon>
        <taxon>Euthyneura</taxon>
        <taxon>Panpulmonata</taxon>
        <taxon>Sacoglossa</taxon>
        <taxon>Placobranchoidea</taxon>
        <taxon>Plakobranchidae</taxon>
        <taxon>Elysia</taxon>
    </lineage>
</organism>
<evidence type="ECO:0000313" key="2">
    <source>
        <dbReference type="Proteomes" id="UP001283361"/>
    </source>
</evidence>
<dbReference type="Proteomes" id="UP001283361">
    <property type="component" value="Unassembled WGS sequence"/>
</dbReference>
<dbReference type="AlphaFoldDB" id="A0AAE0YWD4"/>
<sequence length="270" mass="30648">MRKALPRCRGWTDFVDDWQPRDLILVTRKAPRDQAQKLLFEHHKEAFPDELVPLLYRPRLQNVLVTIPGPEMAKEELVLNDVVEVSVETAQEVLDGKWGQDWALGYALTVHSSQGLTIKDPQKVWIVDDYIQWSNLAYLAVSRVQYLNQLARCCPPPDTDGRPPPPPPPAYDEAVARKNIGRKIQSYQRVDASCNIELLWCYEPKDTRQFSVDRIDNAKGHIRNNVRLVCLECNRKRGAAALTHCETTKNGGLLPGNVSAGQLQDLFDSI</sequence>
<accession>A0AAE0YWD4</accession>
<comment type="caution">
    <text evidence="1">The sequence shown here is derived from an EMBL/GenBank/DDBJ whole genome shotgun (WGS) entry which is preliminary data.</text>
</comment>
<dbReference type="Gene3D" id="3.30.40.220">
    <property type="match status" value="1"/>
</dbReference>